<dbReference type="KEGG" id="foo:CGC45_03760"/>
<dbReference type="Proteomes" id="UP000253862">
    <property type="component" value="Chromosome"/>
</dbReference>
<dbReference type="RefSeq" id="WP_071629032.1">
    <property type="nucleotide sequence ID" value="NZ_CP022375.1"/>
</dbReference>
<proteinExistence type="predicted"/>
<evidence type="ECO:0000313" key="2">
    <source>
        <dbReference type="Proteomes" id="UP000253862"/>
    </source>
</evidence>
<dbReference type="OrthoDB" id="5605744at2"/>
<accession>A0A345JR14</accession>
<dbReference type="AlphaFoldDB" id="A0A345JR14"/>
<protein>
    <submittedName>
        <fullName evidence="1">Uncharacterized protein</fullName>
    </submittedName>
</protein>
<evidence type="ECO:0000313" key="1">
    <source>
        <dbReference type="EMBL" id="AXH29760.1"/>
    </source>
</evidence>
<sequence length="71" mass="8073">MKFERLLFLVIFISICSLCYAYYVKDNGKKITVSKKVANTIDDIEIQDGEALSQQQIINIIQNNSASTEEL</sequence>
<reference evidence="1 2" key="1">
    <citation type="submission" date="2017-07" db="EMBL/GenBank/DDBJ databases">
        <title>Complete genome sequences and comparative analysis of the novel pathogen Francisella opportunistica.</title>
        <authorList>
            <person name="Dietrich E.A."/>
            <person name="Kingry L.C."/>
            <person name="Petersen J.M."/>
        </authorList>
    </citation>
    <scope>NUCLEOTIDE SEQUENCE [LARGE SCALE GENOMIC DNA]</scope>
    <source>
        <strain evidence="1 2">14-2155</strain>
    </source>
</reference>
<gene>
    <name evidence="1" type="ORF">CGC43_03775</name>
</gene>
<organism evidence="1 2">
    <name type="scientific">Francisella opportunistica</name>
    <dbReference type="NCBI Taxonomy" id="2016517"/>
    <lineage>
        <taxon>Bacteria</taxon>
        <taxon>Pseudomonadati</taxon>
        <taxon>Pseudomonadota</taxon>
        <taxon>Gammaproteobacteria</taxon>
        <taxon>Thiotrichales</taxon>
        <taxon>Francisellaceae</taxon>
        <taxon>Francisella</taxon>
    </lineage>
</organism>
<keyword evidence="2" id="KW-1185">Reference proteome</keyword>
<name>A0A345JR14_9GAMM</name>
<dbReference type="EMBL" id="CP022375">
    <property type="protein sequence ID" value="AXH29760.1"/>
    <property type="molecule type" value="Genomic_DNA"/>
</dbReference>